<feature type="non-terminal residue" evidence="1">
    <location>
        <position position="92"/>
    </location>
</feature>
<dbReference type="SUPFAM" id="SSF56672">
    <property type="entry name" value="DNA/RNA polymerases"/>
    <property type="match status" value="1"/>
</dbReference>
<gene>
    <name evidence="1" type="ORF">KI387_028573</name>
</gene>
<reference evidence="1 2" key="1">
    <citation type="journal article" date="2021" name="Nat. Plants">
        <title>The Taxus genome provides insights into paclitaxel biosynthesis.</title>
        <authorList>
            <person name="Xiong X."/>
            <person name="Gou J."/>
            <person name="Liao Q."/>
            <person name="Li Y."/>
            <person name="Zhou Q."/>
            <person name="Bi G."/>
            <person name="Li C."/>
            <person name="Du R."/>
            <person name="Wang X."/>
            <person name="Sun T."/>
            <person name="Guo L."/>
            <person name="Liang H."/>
            <person name="Lu P."/>
            <person name="Wu Y."/>
            <person name="Zhang Z."/>
            <person name="Ro D.K."/>
            <person name="Shang Y."/>
            <person name="Huang S."/>
            <person name="Yan J."/>
        </authorList>
    </citation>
    <scope>NUCLEOTIDE SEQUENCE [LARGE SCALE GENOMIC DNA]</scope>
    <source>
        <strain evidence="1">Ta-2019</strain>
    </source>
</reference>
<comment type="caution">
    <text evidence="1">The sequence shown here is derived from an EMBL/GenBank/DDBJ whole genome shotgun (WGS) entry which is preliminary data.</text>
</comment>
<sequence length="92" mass="10856">CLHQDLFPRGYHELKGVQPSLNEMKIKLKDDTWLVHNWPYGMYPNLLIKVKDEIDEMIKACIIKPIEESERISPMVINIKNNGRIMICVDYQ</sequence>
<protein>
    <submittedName>
        <fullName evidence="1">Uncharacterized protein</fullName>
    </submittedName>
</protein>
<dbReference type="InterPro" id="IPR043502">
    <property type="entry name" value="DNA/RNA_pol_sf"/>
</dbReference>
<accession>A0AA38FD50</accession>
<name>A0AA38FD50_TAXCH</name>
<proteinExistence type="predicted"/>
<organism evidence="1 2">
    <name type="scientific">Taxus chinensis</name>
    <name type="common">Chinese yew</name>
    <name type="synonym">Taxus wallichiana var. chinensis</name>
    <dbReference type="NCBI Taxonomy" id="29808"/>
    <lineage>
        <taxon>Eukaryota</taxon>
        <taxon>Viridiplantae</taxon>
        <taxon>Streptophyta</taxon>
        <taxon>Embryophyta</taxon>
        <taxon>Tracheophyta</taxon>
        <taxon>Spermatophyta</taxon>
        <taxon>Pinopsida</taxon>
        <taxon>Pinidae</taxon>
        <taxon>Conifers II</taxon>
        <taxon>Cupressales</taxon>
        <taxon>Taxaceae</taxon>
        <taxon>Taxus</taxon>
    </lineage>
</organism>
<dbReference type="AlphaFoldDB" id="A0AA38FD50"/>
<dbReference type="EMBL" id="JAHRHJ020000010">
    <property type="protein sequence ID" value="KAH9296891.1"/>
    <property type="molecule type" value="Genomic_DNA"/>
</dbReference>
<evidence type="ECO:0000313" key="1">
    <source>
        <dbReference type="EMBL" id="KAH9296891.1"/>
    </source>
</evidence>
<evidence type="ECO:0000313" key="2">
    <source>
        <dbReference type="Proteomes" id="UP000824469"/>
    </source>
</evidence>
<feature type="non-terminal residue" evidence="1">
    <location>
        <position position="1"/>
    </location>
</feature>
<keyword evidence="2" id="KW-1185">Reference proteome</keyword>
<dbReference type="Proteomes" id="UP000824469">
    <property type="component" value="Unassembled WGS sequence"/>
</dbReference>
<dbReference type="Gene3D" id="3.10.10.10">
    <property type="entry name" value="HIV Type 1 Reverse Transcriptase, subunit A, domain 1"/>
    <property type="match status" value="1"/>
</dbReference>